<evidence type="ECO:0000256" key="6">
    <source>
        <dbReference type="ARBA" id="ARBA00023136"/>
    </source>
</evidence>
<organism evidence="9 10">
    <name type="scientific">Amphibalanus amphitrite</name>
    <name type="common">Striped barnacle</name>
    <name type="synonym">Balanus amphitrite</name>
    <dbReference type="NCBI Taxonomy" id="1232801"/>
    <lineage>
        <taxon>Eukaryota</taxon>
        <taxon>Metazoa</taxon>
        <taxon>Ecdysozoa</taxon>
        <taxon>Arthropoda</taxon>
        <taxon>Crustacea</taxon>
        <taxon>Multicrustacea</taxon>
        <taxon>Cirripedia</taxon>
        <taxon>Thoracica</taxon>
        <taxon>Thoracicalcarea</taxon>
        <taxon>Balanomorpha</taxon>
        <taxon>Balanoidea</taxon>
        <taxon>Balanidae</taxon>
        <taxon>Amphibalaninae</taxon>
        <taxon>Amphibalanus</taxon>
    </lineage>
</organism>
<dbReference type="PANTHER" id="PTHR14319">
    <property type="entry name" value="FIVE-SPAN TRANSMEMBRANE PROTEIN M83"/>
    <property type="match status" value="1"/>
</dbReference>
<keyword evidence="4 8" id="KW-0812">Transmembrane</keyword>
<reference evidence="9 10" key="1">
    <citation type="submission" date="2019-07" db="EMBL/GenBank/DDBJ databases">
        <title>Draft genome assembly of a fouling barnacle, Amphibalanus amphitrite (Darwin, 1854): The first reference genome for Thecostraca.</title>
        <authorList>
            <person name="Kim W."/>
        </authorList>
    </citation>
    <scope>NUCLEOTIDE SEQUENCE [LARGE SCALE GENOMIC DNA]</scope>
    <source>
        <strain evidence="9">SNU_AA5</strain>
        <tissue evidence="9">Soma without cirri and trophi</tissue>
    </source>
</reference>
<name>A0A6A4WYS5_AMPAM</name>
<feature type="transmembrane region" description="Helical" evidence="8">
    <location>
        <begin position="414"/>
        <end position="434"/>
    </location>
</feature>
<evidence type="ECO:0000256" key="1">
    <source>
        <dbReference type="ARBA" id="ARBA00004651"/>
    </source>
</evidence>
<evidence type="ECO:0000256" key="2">
    <source>
        <dbReference type="ARBA" id="ARBA00005542"/>
    </source>
</evidence>
<feature type="transmembrane region" description="Helical" evidence="8">
    <location>
        <begin position="522"/>
        <end position="544"/>
    </location>
</feature>
<dbReference type="Proteomes" id="UP000440578">
    <property type="component" value="Unassembled WGS sequence"/>
</dbReference>
<dbReference type="GO" id="GO:0005886">
    <property type="term" value="C:plasma membrane"/>
    <property type="evidence" value="ECO:0007669"/>
    <property type="project" value="UniProtKB-SubCell"/>
</dbReference>
<dbReference type="PANTHER" id="PTHR14319:SF3">
    <property type="entry name" value="TRANSMEMBRANE PROTEIN-LIKE PROTEIN"/>
    <property type="match status" value="1"/>
</dbReference>
<keyword evidence="10" id="KW-1185">Reference proteome</keyword>
<dbReference type="Pfam" id="PF12036">
    <property type="entry name" value="DUF3522"/>
    <property type="match status" value="1"/>
</dbReference>
<gene>
    <name evidence="9" type="primary">TMEM8B</name>
    <name evidence="9" type="ORF">FJT64_017138</name>
</gene>
<protein>
    <submittedName>
        <fullName evidence="9">Transmembrane protein 8B</fullName>
    </submittedName>
</protein>
<feature type="transmembrane region" description="Helical" evidence="8">
    <location>
        <begin position="586"/>
        <end position="605"/>
    </location>
</feature>
<evidence type="ECO:0000313" key="10">
    <source>
        <dbReference type="Proteomes" id="UP000440578"/>
    </source>
</evidence>
<feature type="compositionally biased region" description="Basic and acidic residues" evidence="7">
    <location>
        <begin position="649"/>
        <end position="659"/>
    </location>
</feature>
<dbReference type="InterPro" id="IPR021910">
    <property type="entry name" value="NGX6/PGAP6/MYMK"/>
</dbReference>
<evidence type="ECO:0000256" key="5">
    <source>
        <dbReference type="ARBA" id="ARBA00022989"/>
    </source>
</evidence>
<dbReference type="EMBL" id="VIIS01000191">
    <property type="protein sequence ID" value="KAF0312095.1"/>
    <property type="molecule type" value="Genomic_DNA"/>
</dbReference>
<evidence type="ECO:0000313" key="9">
    <source>
        <dbReference type="EMBL" id="KAF0312095.1"/>
    </source>
</evidence>
<proteinExistence type="inferred from homology"/>
<evidence type="ECO:0000256" key="4">
    <source>
        <dbReference type="ARBA" id="ARBA00022692"/>
    </source>
</evidence>
<feature type="transmembrane region" description="Helical" evidence="8">
    <location>
        <begin position="556"/>
        <end position="580"/>
    </location>
</feature>
<keyword evidence="3" id="KW-1003">Cell membrane</keyword>
<feature type="region of interest" description="Disordered" evidence="7">
    <location>
        <begin position="615"/>
        <end position="659"/>
    </location>
</feature>
<keyword evidence="6 8" id="KW-0472">Membrane</keyword>
<dbReference type="AlphaFoldDB" id="A0A6A4WYS5"/>
<comment type="caution">
    <text evidence="9">The sequence shown here is derived from an EMBL/GenBank/DDBJ whole genome shotgun (WGS) entry which is preliminary data.</text>
</comment>
<keyword evidence="5 8" id="KW-1133">Transmembrane helix</keyword>
<accession>A0A6A4WYS5</accession>
<comment type="similarity">
    <text evidence="2">Belongs to the TMEM8 family.</text>
</comment>
<dbReference type="OrthoDB" id="69646at2759"/>
<sequence length="659" mass="71730">MLFTIRYLQHGSYPVVSPLGARFPDNFHLARTSLTGLSARSDSTWLRYTEEAPLAGDWAWGPSCHTVLESEARLEPQEDVITLVPEVTAHQRLILMHKINATQYYRFVVPEGTFSAVVNVSKCVEAGGGGPCPLAVSASPLALPTDGGPLTSHKENEYMLVSEMRCQSPARTAFIPVLFAEDSTLGNDSCDWDRVPLGRQSLAGSLAFIYDQLPDPVTTKPPARLNITTERPTYMTFEVQPVQDIGGTLTVAITLPTGLNTSLANVSVTGCLSHFVRGRVLEDGSCSSGVRLTVNTTTFSSGSGSDSGGRKDNITNLPYPEPGDWYLTLAVRCYLQQEYGRETPLVPCPENQTSLIFHIESAPCLQASCGANGACYQYFSGGFVFSTCVCWAGKHGYGGWGCTDSSRATPDFQLLLATLLLTISNVLFVPAVLLALRRRYFTEAFVYAFAMFFSTFYHACDEEKYVFCLMRLSVMQFCDFYAGIFAFWVTLVCMADLAPAWSSLMNVGGAMLVALGVEYDRTGLWVFVVPVATAFVCMVSSWVYHCRRQRALYPSLRYLLLGLLPGATVAGVGLVCYALLETEENYKYTHSAWHCCIAVSILFLLPPRRPQTDSYSPVGGAAGGSGSSTGKLLRVTAGGSQQTVNTSSDSERGVADGHR</sequence>
<comment type="subcellular location">
    <subcellularLocation>
        <location evidence="1">Cell membrane</location>
        <topology evidence="1">Multi-pass membrane protein</topology>
    </subcellularLocation>
</comment>
<feature type="transmembrane region" description="Helical" evidence="8">
    <location>
        <begin position="480"/>
        <end position="502"/>
    </location>
</feature>
<feature type="compositionally biased region" description="Polar residues" evidence="7">
    <location>
        <begin position="638"/>
        <end position="648"/>
    </location>
</feature>
<evidence type="ECO:0000256" key="8">
    <source>
        <dbReference type="SAM" id="Phobius"/>
    </source>
</evidence>
<evidence type="ECO:0000256" key="3">
    <source>
        <dbReference type="ARBA" id="ARBA00022475"/>
    </source>
</evidence>
<evidence type="ECO:0000256" key="7">
    <source>
        <dbReference type="SAM" id="MobiDB-lite"/>
    </source>
</evidence>